<proteinExistence type="inferred from homology"/>
<keyword evidence="1 6" id="KW-0963">Cytoplasm</keyword>
<dbReference type="GO" id="GO:0000902">
    <property type="term" value="P:cell morphogenesis"/>
    <property type="evidence" value="ECO:0007669"/>
    <property type="project" value="InterPro"/>
</dbReference>
<dbReference type="Gene3D" id="3.30.420.40">
    <property type="match status" value="2"/>
</dbReference>
<dbReference type="PANTHER" id="PTHR42749:SF1">
    <property type="entry name" value="CELL SHAPE-DETERMINING PROTEIN MREB"/>
    <property type="match status" value="1"/>
</dbReference>
<dbReference type="InParanoid" id="A0A212PYE5"/>
<feature type="binding site" evidence="6">
    <location>
        <begin position="216"/>
        <end position="219"/>
    </location>
    <ligand>
        <name>ATP</name>
        <dbReference type="ChEBI" id="CHEBI:30616"/>
    </ligand>
</feature>
<keyword evidence="3 6" id="KW-0067">ATP-binding</keyword>
<protein>
    <recommendedName>
        <fullName evidence="6">Cell shape-determining protein MreB</fullName>
    </recommendedName>
</protein>
<evidence type="ECO:0000313" key="7">
    <source>
        <dbReference type="EMBL" id="SNB52033.1"/>
    </source>
</evidence>
<dbReference type="GO" id="GO:0008360">
    <property type="term" value="P:regulation of cell shape"/>
    <property type="evidence" value="ECO:0007669"/>
    <property type="project" value="UniProtKB-UniRule"/>
</dbReference>
<evidence type="ECO:0000256" key="3">
    <source>
        <dbReference type="ARBA" id="ARBA00022840"/>
    </source>
</evidence>
<dbReference type="GO" id="GO:0005737">
    <property type="term" value="C:cytoplasm"/>
    <property type="evidence" value="ECO:0007669"/>
    <property type="project" value="UniProtKB-SubCell"/>
</dbReference>
<dbReference type="Pfam" id="PF06723">
    <property type="entry name" value="MreB_Mbl"/>
    <property type="match status" value="1"/>
</dbReference>
<evidence type="ECO:0000256" key="5">
    <source>
        <dbReference type="ARBA" id="ARBA00023458"/>
    </source>
</evidence>
<reference evidence="8" key="1">
    <citation type="submission" date="2017-06" db="EMBL/GenBank/DDBJ databases">
        <authorList>
            <person name="Varghese N."/>
            <person name="Submissions S."/>
        </authorList>
    </citation>
    <scope>NUCLEOTIDE SEQUENCE [LARGE SCALE GENOMIC DNA]</scope>
    <source>
        <strain evidence="8">JAD2</strain>
    </source>
</reference>
<name>A0A212PYE5_9CHLR</name>
<dbReference type="Proteomes" id="UP000197025">
    <property type="component" value="Unassembled WGS sequence"/>
</dbReference>
<evidence type="ECO:0000313" key="8">
    <source>
        <dbReference type="Proteomes" id="UP000197025"/>
    </source>
</evidence>
<dbReference type="PANTHER" id="PTHR42749">
    <property type="entry name" value="CELL SHAPE-DETERMINING PROTEIN MREB"/>
    <property type="match status" value="1"/>
</dbReference>
<dbReference type="CDD" id="cd10225">
    <property type="entry name" value="ASKHA_NBD_MreB-like"/>
    <property type="match status" value="1"/>
</dbReference>
<dbReference type="SUPFAM" id="SSF53067">
    <property type="entry name" value="Actin-like ATPase domain"/>
    <property type="match status" value="2"/>
</dbReference>
<comment type="subunit">
    <text evidence="6">Forms polymers.</text>
</comment>
<dbReference type="PRINTS" id="PR01652">
    <property type="entry name" value="SHAPEPROTEIN"/>
</dbReference>
<accession>A0A212PYE5</accession>
<dbReference type="NCBIfam" id="NF010539">
    <property type="entry name" value="PRK13927.1"/>
    <property type="match status" value="1"/>
</dbReference>
<dbReference type="HAMAP" id="MF_02207">
    <property type="entry name" value="MreB"/>
    <property type="match status" value="1"/>
</dbReference>
<keyword evidence="4 6" id="KW-0133">Cell shape</keyword>
<comment type="caution">
    <text evidence="6">Lacks conserved residue(s) required for the propagation of feature annotation.</text>
</comment>
<comment type="similarity">
    <text evidence="5 6">Belongs to the FtsA/MreB family.</text>
</comment>
<evidence type="ECO:0000256" key="4">
    <source>
        <dbReference type="ARBA" id="ARBA00022960"/>
    </source>
</evidence>
<gene>
    <name evidence="6" type="primary">mreB</name>
    <name evidence="7" type="ORF">SAMN02746019_00022350</name>
</gene>
<dbReference type="AlphaFoldDB" id="A0A212PYE5"/>
<dbReference type="InterPro" id="IPR004753">
    <property type="entry name" value="MreB"/>
</dbReference>
<dbReference type="InterPro" id="IPR043129">
    <property type="entry name" value="ATPase_NBD"/>
</dbReference>
<comment type="function">
    <text evidence="6">Forms membrane-associated dynamic filaments that are essential for cell shape determination. Acts by regulating cell wall synthesis and cell elongation, and thus cell shape. A feedback loop between cell geometry and MreB localization may maintain elongated cell shape by targeting cell wall growth to regions of negative cell wall curvature.</text>
</comment>
<dbReference type="RefSeq" id="WP_088570018.1">
    <property type="nucleotide sequence ID" value="NZ_FYEK01000003.1"/>
</dbReference>
<keyword evidence="8" id="KW-1185">Reference proteome</keyword>
<evidence type="ECO:0000256" key="2">
    <source>
        <dbReference type="ARBA" id="ARBA00022741"/>
    </source>
</evidence>
<dbReference type="NCBIfam" id="TIGR00904">
    <property type="entry name" value="mreB"/>
    <property type="match status" value="1"/>
</dbReference>
<dbReference type="GO" id="GO:0005524">
    <property type="term" value="F:ATP binding"/>
    <property type="evidence" value="ECO:0007669"/>
    <property type="project" value="UniProtKB-KW"/>
</dbReference>
<evidence type="ECO:0000256" key="1">
    <source>
        <dbReference type="ARBA" id="ARBA00022490"/>
    </source>
</evidence>
<organism evidence="7 8">
    <name type="scientific">Thermoflexus hugenholtzii JAD2</name>
    <dbReference type="NCBI Taxonomy" id="877466"/>
    <lineage>
        <taxon>Bacteria</taxon>
        <taxon>Bacillati</taxon>
        <taxon>Chloroflexota</taxon>
        <taxon>Thermoflexia</taxon>
        <taxon>Thermoflexales</taxon>
        <taxon>Thermoflexaceae</taxon>
        <taxon>Thermoflexus</taxon>
    </lineage>
</organism>
<comment type="subcellular location">
    <subcellularLocation>
        <location evidence="6">Cytoplasm</location>
    </subcellularLocation>
    <text evidence="6">Membrane-associated.</text>
</comment>
<dbReference type="EMBL" id="FYEK01000003">
    <property type="protein sequence ID" value="SNB52033.1"/>
    <property type="molecule type" value="Genomic_DNA"/>
</dbReference>
<keyword evidence="2 6" id="KW-0547">Nucleotide-binding</keyword>
<dbReference type="InterPro" id="IPR056546">
    <property type="entry name" value="MreB_MamK-like"/>
</dbReference>
<feature type="binding site" evidence="6">
    <location>
        <begin position="168"/>
        <end position="170"/>
    </location>
    <ligand>
        <name>ATP</name>
        <dbReference type="ChEBI" id="CHEBI:30616"/>
    </ligand>
</feature>
<dbReference type="FunCoup" id="A0A212PYE5">
    <property type="interactions" value="296"/>
</dbReference>
<sequence>MWNPIDALLGLFSLDIGIDLGTATTLVCVRGKGIVIHEPSWVAIDRRTRRVLAVGKAAKEMVGRTPAHIVAIRPLRDGVISEFEVTREMIGEFIRKAHQQVPVPVPRPRVVVGIPSGVTEVERRAVHDACLAAGARAAFLIEEPLAAAIGIGLPVAEARGSMVVDIGGGTTEVAVFALGGIVVGRSIRVAGDEMDEAIINYMRQRYNLLIGERMAERVKIEIGSAYPLPEERTMVVRGRNLVTGLPDAFEVSSIEIREALRDVVSIIVDTVKSVLDETPPELVADIMETGIAVVGGGAQLKGLAQRLTEETRIRCWVPPDPVSAVAMGAARVLEDLDTWHQVLTSLDRGRPARSPVRIGQPIAR</sequence>
<evidence type="ECO:0000256" key="6">
    <source>
        <dbReference type="HAMAP-Rule" id="MF_02207"/>
    </source>
</evidence>